<keyword evidence="8" id="KW-1185">Reference proteome</keyword>
<dbReference type="GO" id="GO:0015697">
    <property type="term" value="P:quaternary ammonium group transport"/>
    <property type="evidence" value="ECO:0007669"/>
    <property type="project" value="UniProtKB-ARBA"/>
</dbReference>
<accession>A0A0M0HRD9</accession>
<feature type="domain" description="ABC transporter" evidence="6">
    <location>
        <begin position="4"/>
        <end position="234"/>
    </location>
</feature>
<dbReference type="OrthoDB" id="9802264at2"/>
<keyword evidence="5" id="KW-0472">Membrane</keyword>
<name>A0A0M0HRD9_VIBNE</name>
<evidence type="ECO:0000313" key="8">
    <source>
        <dbReference type="Proteomes" id="UP000037515"/>
    </source>
</evidence>
<keyword evidence="3" id="KW-0547">Nucleotide-binding</keyword>
<dbReference type="InterPro" id="IPR003593">
    <property type="entry name" value="AAA+_ATPase"/>
</dbReference>
<dbReference type="PROSITE" id="PS50893">
    <property type="entry name" value="ABC_TRANSPORTER_2"/>
    <property type="match status" value="1"/>
</dbReference>
<protein>
    <submittedName>
        <fullName evidence="7">ABC transporter ATP-binding protein</fullName>
    </submittedName>
</protein>
<dbReference type="InterPro" id="IPR027417">
    <property type="entry name" value="P-loop_NTPase"/>
</dbReference>
<organism evidence="7 8">
    <name type="scientific">Vibrio nereis</name>
    <dbReference type="NCBI Taxonomy" id="693"/>
    <lineage>
        <taxon>Bacteria</taxon>
        <taxon>Pseudomonadati</taxon>
        <taxon>Pseudomonadota</taxon>
        <taxon>Gammaproteobacteria</taxon>
        <taxon>Vibrionales</taxon>
        <taxon>Vibrionaceae</taxon>
        <taxon>Vibrio</taxon>
    </lineage>
</organism>
<dbReference type="Pfam" id="PF08402">
    <property type="entry name" value="TOBE_2"/>
    <property type="match status" value="1"/>
</dbReference>
<dbReference type="SUPFAM" id="SSF52540">
    <property type="entry name" value="P-loop containing nucleoside triphosphate hydrolases"/>
    <property type="match status" value="1"/>
</dbReference>
<dbReference type="GO" id="GO:0022857">
    <property type="term" value="F:transmembrane transporter activity"/>
    <property type="evidence" value="ECO:0007669"/>
    <property type="project" value="InterPro"/>
</dbReference>
<keyword evidence="2" id="KW-1003">Cell membrane</keyword>
<dbReference type="STRING" id="693.AKJ17_06915"/>
<dbReference type="EMBL" id="LHPJ01000005">
    <property type="protein sequence ID" value="KOO04631.1"/>
    <property type="molecule type" value="Genomic_DNA"/>
</dbReference>
<evidence type="ECO:0000256" key="4">
    <source>
        <dbReference type="ARBA" id="ARBA00022840"/>
    </source>
</evidence>
<comment type="caution">
    <text evidence="7">The sequence shown here is derived from an EMBL/GenBank/DDBJ whole genome shotgun (WGS) entry which is preliminary data.</text>
</comment>
<dbReference type="Pfam" id="PF00005">
    <property type="entry name" value="ABC_tran"/>
    <property type="match status" value="1"/>
</dbReference>
<dbReference type="AlphaFoldDB" id="A0A0M0HRD9"/>
<evidence type="ECO:0000256" key="3">
    <source>
        <dbReference type="ARBA" id="ARBA00022741"/>
    </source>
</evidence>
<dbReference type="PANTHER" id="PTHR42781:SF4">
    <property type="entry name" value="SPERMIDINE_PUTRESCINE IMPORT ATP-BINDING PROTEIN POTA"/>
    <property type="match status" value="1"/>
</dbReference>
<dbReference type="InterPro" id="IPR008995">
    <property type="entry name" value="Mo/tungstate-bd_C_term_dom"/>
</dbReference>
<dbReference type="InterPro" id="IPR017871">
    <property type="entry name" value="ABC_transporter-like_CS"/>
</dbReference>
<evidence type="ECO:0000256" key="1">
    <source>
        <dbReference type="ARBA" id="ARBA00022448"/>
    </source>
</evidence>
<sequence length="339" mass="38216">MSYVTAKQLTKSFGNNTVFEDIQFEIERGEFITLLGPSGCGKSTLLRSLAGLNPVDKGEIWVDGEEITHQIPQERGIGMVFQSYALFPNMTVEANIGFGLKMKKLPADTIQHEVAKVIELVDLQGKEKHYPHQLSGGQRQRVALARALVVKPRILLLDEPLSALDAKIRKHLRQQIRDIQKEMNLTTIFVTHDQEEAMIMSDRIFLMNQGEIVQAGTPEEIYTQPANEFVAGFMGHYNLVEAREAKTLFNLDTDSKVAIRPESIYVKEQGRQYGSHISAPQPAIIKNHQLLGNVIRYQVDVKNCELTVDLLNRSSERLLANGSQLELLFNLNEIQPVRV</sequence>
<dbReference type="PATRIC" id="fig|693.5.peg.1413"/>
<dbReference type="FunFam" id="3.40.50.300:FF:000425">
    <property type="entry name" value="Probable ABC transporter, ATP-binding subunit"/>
    <property type="match status" value="1"/>
</dbReference>
<dbReference type="RefSeq" id="WP_053395044.1">
    <property type="nucleotide sequence ID" value="NZ_LHPJ01000005.1"/>
</dbReference>
<dbReference type="PROSITE" id="PS00211">
    <property type="entry name" value="ABC_TRANSPORTER_1"/>
    <property type="match status" value="1"/>
</dbReference>
<dbReference type="InterPro" id="IPR050093">
    <property type="entry name" value="ABC_SmlMolc_Importer"/>
</dbReference>
<dbReference type="Proteomes" id="UP000037515">
    <property type="component" value="Unassembled WGS sequence"/>
</dbReference>
<evidence type="ECO:0000313" key="7">
    <source>
        <dbReference type="EMBL" id="KOO04631.1"/>
    </source>
</evidence>
<dbReference type="InterPro" id="IPR013611">
    <property type="entry name" value="Transp-assoc_OB_typ2"/>
</dbReference>
<evidence type="ECO:0000256" key="5">
    <source>
        <dbReference type="ARBA" id="ARBA00023136"/>
    </source>
</evidence>
<gene>
    <name evidence="7" type="ORF">AKJ17_06915</name>
</gene>
<dbReference type="SMART" id="SM00382">
    <property type="entry name" value="AAA"/>
    <property type="match status" value="1"/>
</dbReference>
<dbReference type="Gene3D" id="2.40.50.100">
    <property type="match status" value="1"/>
</dbReference>
<dbReference type="InterPro" id="IPR003439">
    <property type="entry name" value="ABC_transporter-like_ATP-bd"/>
</dbReference>
<keyword evidence="1" id="KW-0813">Transport</keyword>
<dbReference type="SUPFAM" id="SSF50331">
    <property type="entry name" value="MOP-like"/>
    <property type="match status" value="1"/>
</dbReference>
<dbReference type="GO" id="GO:0043190">
    <property type="term" value="C:ATP-binding cassette (ABC) transporter complex"/>
    <property type="evidence" value="ECO:0007669"/>
    <property type="project" value="InterPro"/>
</dbReference>
<dbReference type="GO" id="GO:0016887">
    <property type="term" value="F:ATP hydrolysis activity"/>
    <property type="evidence" value="ECO:0007669"/>
    <property type="project" value="InterPro"/>
</dbReference>
<dbReference type="GO" id="GO:0005524">
    <property type="term" value="F:ATP binding"/>
    <property type="evidence" value="ECO:0007669"/>
    <property type="project" value="UniProtKB-KW"/>
</dbReference>
<dbReference type="PANTHER" id="PTHR42781">
    <property type="entry name" value="SPERMIDINE/PUTRESCINE IMPORT ATP-BINDING PROTEIN POTA"/>
    <property type="match status" value="1"/>
</dbReference>
<evidence type="ECO:0000259" key="6">
    <source>
        <dbReference type="PROSITE" id="PS50893"/>
    </source>
</evidence>
<proteinExistence type="predicted"/>
<reference evidence="7" key="1">
    <citation type="submission" date="2015-08" db="EMBL/GenBank/DDBJ databases">
        <title>Complete DNA Sequence of Pseudomonas syringae pv. actinidiae, the Causal Agent of Kiwifruit Canker Disease.</title>
        <authorList>
            <person name="Rikkerink E.H.A."/>
            <person name="Fineran P.C."/>
        </authorList>
    </citation>
    <scope>NUCLEOTIDE SEQUENCE</scope>
    <source>
        <strain evidence="7">DSM 19584</strain>
    </source>
</reference>
<evidence type="ECO:0000256" key="2">
    <source>
        <dbReference type="ARBA" id="ARBA00022475"/>
    </source>
</evidence>
<dbReference type="Gene3D" id="3.40.50.300">
    <property type="entry name" value="P-loop containing nucleotide triphosphate hydrolases"/>
    <property type="match status" value="1"/>
</dbReference>
<keyword evidence="4 7" id="KW-0067">ATP-binding</keyword>